<dbReference type="PANTHER" id="PTHR39083">
    <property type="entry name" value="CYCLIC DI-GMP-BINDING PROTEIN"/>
    <property type="match status" value="1"/>
</dbReference>
<evidence type="ECO:0000256" key="5">
    <source>
        <dbReference type="ARBA" id="ARBA00011437"/>
    </source>
</evidence>
<keyword evidence="11 15" id="KW-0135">Cellulose biosynthesis</keyword>
<evidence type="ECO:0000256" key="8">
    <source>
        <dbReference type="ARBA" id="ARBA00022519"/>
    </source>
</evidence>
<organism evidence="16 17">
    <name type="scientific">Pigmentiphaga aceris</name>
    <dbReference type="NCBI Taxonomy" id="1940612"/>
    <lineage>
        <taxon>Bacteria</taxon>
        <taxon>Pseudomonadati</taxon>
        <taxon>Pseudomonadota</taxon>
        <taxon>Betaproteobacteria</taxon>
        <taxon>Burkholderiales</taxon>
        <taxon>Alcaligenaceae</taxon>
        <taxon>Pigmentiphaga</taxon>
    </lineage>
</organism>
<dbReference type="KEGG" id="pacr:FXN63_17320"/>
<dbReference type="GO" id="GO:0005886">
    <property type="term" value="C:plasma membrane"/>
    <property type="evidence" value="ECO:0007669"/>
    <property type="project" value="UniProtKB-SubCell"/>
</dbReference>
<keyword evidence="7 15" id="KW-1003">Cell membrane</keyword>
<evidence type="ECO:0000313" key="16">
    <source>
        <dbReference type="EMBL" id="QEI09390.1"/>
    </source>
</evidence>
<comment type="function">
    <text evidence="1 15">Binds the cellulose synthase activator, bis-(3'-5') cyclic diguanylic acid (c-di-GMP).</text>
</comment>
<dbReference type="InterPro" id="IPR003920">
    <property type="entry name" value="Cell_synth_B"/>
</dbReference>
<evidence type="ECO:0000256" key="1">
    <source>
        <dbReference type="ARBA" id="ARBA00002057"/>
    </source>
</evidence>
<evidence type="ECO:0000256" key="3">
    <source>
        <dbReference type="ARBA" id="ARBA00005186"/>
    </source>
</evidence>
<dbReference type="PANTHER" id="PTHR39083:SF1">
    <property type="entry name" value="CYCLIC DI-GMP-BINDING PROTEIN"/>
    <property type="match status" value="1"/>
</dbReference>
<keyword evidence="10 15" id="KW-0812">Transmembrane</keyword>
<evidence type="ECO:0000256" key="14">
    <source>
        <dbReference type="ARBA" id="ARBA00033444"/>
    </source>
</evidence>
<evidence type="ECO:0000256" key="12">
    <source>
        <dbReference type="ARBA" id="ARBA00022989"/>
    </source>
</evidence>
<dbReference type="AlphaFoldDB" id="A0A5C0B757"/>
<comment type="similarity">
    <text evidence="4 15">Belongs to the AcsB/BcsB family.</text>
</comment>
<dbReference type="NCBIfam" id="NF008323">
    <property type="entry name" value="PRK11114.1-1"/>
    <property type="match status" value="1"/>
</dbReference>
<reference evidence="16 17" key="1">
    <citation type="submission" date="2019-08" db="EMBL/GenBank/DDBJ databases">
        <title>Amphibian skin-associated Pigmentiphaga: genome sequence and occurrence across geography and hosts.</title>
        <authorList>
            <person name="Bletz M.C."/>
            <person name="Bunk B."/>
            <person name="Sproeer C."/>
            <person name="Biwer P."/>
            <person name="Reiter S."/>
            <person name="Rabemananjara F.C.E."/>
            <person name="Schulz S."/>
            <person name="Overmann J."/>
            <person name="Vences M."/>
        </authorList>
    </citation>
    <scope>NUCLEOTIDE SEQUENCE [LARGE SCALE GENOMIC DNA]</scope>
    <source>
        <strain evidence="16 17">Mada1488</strain>
    </source>
</reference>
<sequence>MLAGALPLQATQAAPPRAAVPAPAAAPVPVAPTAATIPAVGAAATPVIARVDLPEGGRRYSVTLKQLGARIPMVLRGIEGSSAVPFAIRADEVVSSAKLTLKYAYSPALLADLSHINVMVNGEVAATVPVPKVAAGTNQEITVDLPPPLITQFNTLNIQLIGHYTMECEDPLHTSLWANISNRSVLEVTVSPLALVNDLSILPLPFFDRRDASQLRLPFIFNSAPDNGTLEAAGALSSWFGGLATYRGAKFPVSTTGEIPTKGNAVIVATGALQSAGIDVPAPNGPTVTIVPNPNDQFGKLLIVGGRDAKELKQAALAVVTGNKTLTGQRAVITQLLELEKRVPYDAPNWLRSDRPVKLGELATPETLNVTGFSPRPIAIDMRLPPDLFGWREKGVPLNLKYRYTPQPISTNSSLTVGLNDQFIKSIHLPSVARLGGGEGLLERLKSDSSIPVTDQMVIPLQIMNPRSQLQLQLRYQYDYIKQGECRDVIIDNVRGAIEPDSTIDISSFSHYIAMPNLGVFNDSGFPFTKMADLSQTAVVLPNNAGPAEFSAYLSVLGRFSESTGYPATAVTVARPDQAPTLADKDLLVIASGDNQPLLKQWAKQLPMSLDGPGRRFELSDLIYRTWNWLMPNPRAAVDQARNSVSFTTDGASVVLVGFESPLQAGRSVVAISSSRPEGLEEAVNAMIGGEEYPQTIQGSVAVIRDKQVDSLVADQTYAVGSLGLVGTVQWYMSRHPWLVVLLGILGIALLCVPIYLALRARARQRLGS</sequence>
<dbReference type="UniPathway" id="UPA00694"/>
<evidence type="ECO:0000313" key="17">
    <source>
        <dbReference type="Proteomes" id="UP000325161"/>
    </source>
</evidence>
<dbReference type="Proteomes" id="UP000325161">
    <property type="component" value="Chromosome"/>
</dbReference>
<gene>
    <name evidence="16" type="ORF">FXN63_17320</name>
</gene>
<evidence type="ECO:0000256" key="6">
    <source>
        <dbReference type="ARBA" id="ARBA00021844"/>
    </source>
</evidence>
<protein>
    <recommendedName>
        <fullName evidence="6 15">Cyclic di-GMP-binding protein</fullName>
    </recommendedName>
    <alternativeName>
        <fullName evidence="14 15">Cellulose synthase regulatory subunit</fullName>
    </alternativeName>
</protein>
<dbReference type="NCBIfam" id="NF008330">
    <property type="entry name" value="PRK11114.2-4"/>
    <property type="match status" value="1"/>
</dbReference>
<evidence type="ECO:0000256" key="9">
    <source>
        <dbReference type="ARBA" id="ARBA00022636"/>
    </source>
</evidence>
<comment type="subunit">
    <text evidence="5 15">Tightly associated with the cellulose synthase catalytic subunit.</text>
</comment>
<dbReference type="PRINTS" id="PR01440">
    <property type="entry name" value="CELLSNTHASEB"/>
</dbReference>
<evidence type="ECO:0000256" key="7">
    <source>
        <dbReference type="ARBA" id="ARBA00022475"/>
    </source>
</evidence>
<dbReference type="Gene3D" id="2.60.120.260">
    <property type="entry name" value="Galactose-binding domain-like"/>
    <property type="match status" value="2"/>
</dbReference>
<dbReference type="InterPro" id="IPR018513">
    <property type="entry name" value="Cell_synthase_bac"/>
</dbReference>
<evidence type="ECO:0000256" key="11">
    <source>
        <dbReference type="ARBA" id="ARBA00022916"/>
    </source>
</evidence>
<evidence type="ECO:0000256" key="10">
    <source>
        <dbReference type="ARBA" id="ARBA00022692"/>
    </source>
</evidence>
<dbReference type="OrthoDB" id="9806702at2"/>
<dbReference type="Pfam" id="PF03170">
    <property type="entry name" value="BcsB"/>
    <property type="match status" value="1"/>
</dbReference>
<evidence type="ECO:0000256" key="13">
    <source>
        <dbReference type="ARBA" id="ARBA00023136"/>
    </source>
</evidence>
<evidence type="ECO:0000256" key="15">
    <source>
        <dbReference type="RuleBase" id="RU365021"/>
    </source>
</evidence>
<keyword evidence="17" id="KW-1185">Reference proteome</keyword>
<feature type="transmembrane region" description="Helical" evidence="15">
    <location>
        <begin position="738"/>
        <end position="759"/>
    </location>
</feature>
<proteinExistence type="inferred from homology"/>
<keyword evidence="8 15" id="KW-0997">Cell inner membrane</keyword>
<evidence type="ECO:0000256" key="4">
    <source>
        <dbReference type="ARBA" id="ARBA00010714"/>
    </source>
</evidence>
<keyword evidence="13 15" id="KW-0472">Membrane</keyword>
<dbReference type="GO" id="GO:0030244">
    <property type="term" value="P:cellulose biosynthetic process"/>
    <property type="evidence" value="ECO:0007669"/>
    <property type="project" value="UniProtKB-KW"/>
</dbReference>
<evidence type="ECO:0000256" key="2">
    <source>
        <dbReference type="ARBA" id="ARBA00004377"/>
    </source>
</evidence>
<keyword evidence="12 15" id="KW-1133">Transmembrane helix</keyword>
<name>A0A5C0B757_9BURK</name>
<accession>A0A5C0B757</accession>
<comment type="subcellular location">
    <subcellularLocation>
        <location evidence="2">Cell inner membrane</location>
        <topology evidence="2">Single-pass membrane protein</topology>
    </subcellularLocation>
</comment>
<comment type="pathway">
    <text evidence="3 15">Glycan metabolism; bacterial cellulose biosynthesis.</text>
</comment>
<dbReference type="EMBL" id="CP043046">
    <property type="protein sequence ID" value="QEI09390.1"/>
    <property type="molecule type" value="Genomic_DNA"/>
</dbReference>
<dbReference type="GO" id="GO:0006011">
    <property type="term" value="P:UDP-alpha-D-glucose metabolic process"/>
    <property type="evidence" value="ECO:0007669"/>
    <property type="project" value="InterPro"/>
</dbReference>
<keyword evidence="9 15" id="KW-0973">c-di-GMP</keyword>